<feature type="signal peptide" evidence="2">
    <location>
        <begin position="1"/>
        <end position="18"/>
    </location>
</feature>
<keyword evidence="2" id="KW-0732">Signal</keyword>
<feature type="domain" description="HYR" evidence="3">
    <location>
        <begin position="389"/>
        <end position="474"/>
    </location>
</feature>
<feature type="chain" id="PRO_5030626129" description="HYR domain-containing protein" evidence="2">
    <location>
        <begin position="19"/>
        <end position="554"/>
    </location>
</feature>
<reference evidence="4" key="1">
    <citation type="submission" date="2021-01" db="EMBL/GenBank/DDBJ databases">
        <authorList>
            <person name="Corre E."/>
            <person name="Pelletier E."/>
            <person name="Niang G."/>
            <person name="Scheremetjew M."/>
            <person name="Finn R."/>
            <person name="Kale V."/>
            <person name="Holt S."/>
            <person name="Cochrane G."/>
            <person name="Meng A."/>
            <person name="Brown T."/>
            <person name="Cohen L."/>
        </authorList>
    </citation>
    <scope>NUCLEOTIDE SEQUENCE</scope>
    <source>
        <strain evidence="4">CCMP622</strain>
    </source>
</reference>
<evidence type="ECO:0000313" key="4">
    <source>
        <dbReference type="EMBL" id="CAD9778143.1"/>
    </source>
</evidence>
<dbReference type="Pfam" id="PF02494">
    <property type="entry name" value="HYR"/>
    <property type="match status" value="4"/>
</dbReference>
<feature type="domain" description="HYR" evidence="3">
    <location>
        <begin position="304"/>
        <end position="388"/>
    </location>
</feature>
<dbReference type="PANTHER" id="PTHR24273:SF32">
    <property type="entry name" value="HYALIN"/>
    <property type="match status" value="1"/>
</dbReference>
<organism evidence="4">
    <name type="scientific">Lotharella oceanica</name>
    <dbReference type="NCBI Taxonomy" id="641309"/>
    <lineage>
        <taxon>Eukaryota</taxon>
        <taxon>Sar</taxon>
        <taxon>Rhizaria</taxon>
        <taxon>Cercozoa</taxon>
        <taxon>Chlorarachniophyceae</taxon>
        <taxon>Lotharella</taxon>
    </lineage>
</organism>
<evidence type="ECO:0000259" key="3">
    <source>
        <dbReference type="PROSITE" id="PS50825"/>
    </source>
</evidence>
<proteinExistence type="predicted"/>
<dbReference type="InterPro" id="IPR013783">
    <property type="entry name" value="Ig-like_fold"/>
</dbReference>
<dbReference type="PROSITE" id="PS50825">
    <property type="entry name" value="HYR"/>
    <property type="match status" value="3"/>
</dbReference>
<gene>
    <name evidence="4" type="ORF">LSP00402_LOCUS22159</name>
</gene>
<dbReference type="PANTHER" id="PTHR24273">
    <property type="entry name" value="FI04643P-RELATED"/>
    <property type="match status" value="1"/>
</dbReference>
<evidence type="ECO:0000256" key="2">
    <source>
        <dbReference type="SAM" id="SignalP"/>
    </source>
</evidence>
<feature type="domain" description="HYR" evidence="3">
    <location>
        <begin position="137"/>
        <end position="221"/>
    </location>
</feature>
<dbReference type="AlphaFoldDB" id="A0A7S2U3I6"/>
<dbReference type="Gene3D" id="2.60.40.10">
    <property type="entry name" value="Immunoglobulins"/>
    <property type="match status" value="1"/>
</dbReference>
<keyword evidence="1" id="KW-0677">Repeat</keyword>
<dbReference type="InterPro" id="IPR003410">
    <property type="entry name" value="HYR_dom"/>
</dbReference>
<protein>
    <recommendedName>
        <fullName evidence="3">HYR domain-containing protein</fullName>
    </recommendedName>
</protein>
<accession>A0A7S2U3I6</accession>
<sequence>MRASFLLVAVASVLRAGATLQSNATVQTKPSYQYCGNETHPVSVYIVSTEKGKCTWTDQDGMSIQPDTLDNRGEYNSTSKTFTQSASVKPTRQELIGITYPRGYTDVLFTVTDSMGNENKCINQVYVNDDQEPAFKMPNGVNQSLICGKTFEVDSEPYKCSAYFQYYEPVATDNCAVSSVQKPAHNPKGDHYPVGSNVEKITAKDESGNEKICEIMIKVKDVEPPTLSCDNDIVAYVPATFSPCHNGAVVNFKCNAADNCNSKQPFQCSVNSGSTIAVGKHSITCTATDTGGNTTTATIKAKVLDVTPPRFKTFPSDMVHYAQAGESFGKTWDVPVAEDNTCDVVDVKEINGRKPGDLLAAGKHDITYVATDKSGNSVTKSFTLTVVSPSAPSISNCPGNITKTSDTHQWVTRVTWPDIVATDADNKTLTAKGIETLPVSGMAFPLGITTVKYTFEGTTSKQVATCEFNVIVNDVEKPSPVTSATDVFKCSPGSEGKGVGNYQQCGGLVIPVTSKTGQINVIGGVVPFSGTNTTCCNTAFKCTGDDKYKACLPK</sequence>
<evidence type="ECO:0000256" key="1">
    <source>
        <dbReference type="ARBA" id="ARBA00022737"/>
    </source>
</evidence>
<name>A0A7S2U3I6_9EUKA</name>
<dbReference type="EMBL" id="HBHP01036001">
    <property type="protein sequence ID" value="CAD9778143.1"/>
    <property type="molecule type" value="Transcribed_RNA"/>
</dbReference>